<sequence length="196" mass="21292">MSRKPIQLLTLTLALNTLHLGCGPTEGPTADPISIADDEDAGPTPDEPTTDELLADAFTNVQLKRVAATHYMCECFPEDRQHDSSDACHQETAAPATDELRECFLDQLTDHPDGDQALYDFLVEVDALFDRRDACVDALDTSSCSRDTLDSIRACGRTADEELELVNDAAPAAVITFMDDTGALLVNSPCRDLFSN</sequence>
<name>A0ABY0CPX1_9DELT</name>
<gene>
    <name evidence="2" type="ORF">EA187_15995</name>
</gene>
<evidence type="ECO:0008006" key="4">
    <source>
        <dbReference type="Google" id="ProtNLM"/>
    </source>
</evidence>
<feature type="region of interest" description="Disordered" evidence="1">
    <location>
        <begin position="25"/>
        <end position="49"/>
    </location>
</feature>
<keyword evidence="3" id="KW-1185">Reference proteome</keyword>
<organism evidence="2 3">
    <name type="scientific">Lujinxingia sediminis</name>
    <dbReference type="NCBI Taxonomy" id="2480984"/>
    <lineage>
        <taxon>Bacteria</taxon>
        <taxon>Deltaproteobacteria</taxon>
        <taxon>Bradymonadales</taxon>
        <taxon>Lujinxingiaceae</taxon>
        <taxon>Lujinxingia</taxon>
    </lineage>
</organism>
<dbReference type="RefSeq" id="WP_127780917.1">
    <property type="nucleotide sequence ID" value="NZ_SADD01000012.1"/>
</dbReference>
<evidence type="ECO:0000313" key="2">
    <source>
        <dbReference type="EMBL" id="RVU42378.1"/>
    </source>
</evidence>
<dbReference type="EMBL" id="SADD01000012">
    <property type="protein sequence ID" value="RVU42378.1"/>
    <property type="molecule type" value="Genomic_DNA"/>
</dbReference>
<protein>
    <recommendedName>
        <fullName evidence="4">Secreted protein</fullName>
    </recommendedName>
</protein>
<reference evidence="2 3" key="1">
    <citation type="submission" date="2019-01" db="EMBL/GenBank/DDBJ databases">
        <title>Lujinxingia litoralis gen. nov., sp. nov. and Lujinxingia sediminis gen. nov., sp. nov., new members in the order Bradymonadales, isolated from coastal sediment.</title>
        <authorList>
            <person name="Li C.-M."/>
        </authorList>
    </citation>
    <scope>NUCLEOTIDE SEQUENCE [LARGE SCALE GENOMIC DNA]</scope>
    <source>
        <strain evidence="2 3">SEH01</strain>
    </source>
</reference>
<evidence type="ECO:0000256" key="1">
    <source>
        <dbReference type="SAM" id="MobiDB-lite"/>
    </source>
</evidence>
<proteinExistence type="predicted"/>
<evidence type="ECO:0000313" key="3">
    <source>
        <dbReference type="Proteomes" id="UP000282926"/>
    </source>
</evidence>
<dbReference type="Proteomes" id="UP000282926">
    <property type="component" value="Unassembled WGS sequence"/>
</dbReference>
<comment type="caution">
    <text evidence="2">The sequence shown here is derived from an EMBL/GenBank/DDBJ whole genome shotgun (WGS) entry which is preliminary data.</text>
</comment>
<accession>A0ABY0CPX1</accession>